<sequence>MKNIVFASTGYKPEIIMSEMIDGAIEIVEHADTCLVYNRPLTDAGLTWGELVDWWREQNNMADADDRTVALSLHERLKRSLGSEAERYLFYAFVSRYAEPDAMSQPALLPQVYVHFDPLTERQRQFLKKPRRLARERMDFLLLLPGGVRIVIEVDGKHHYAREVPKGSDNWEVAADLYSEMVAEDRALRLKGYEVFRFGGKEILAARENLAFIRQFFLDLEARFWCE</sequence>
<keyword evidence="2" id="KW-1185">Reference proteome</keyword>
<evidence type="ECO:0000313" key="1">
    <source>
        <dbReference type="EMBL" id="PVE04519.1"/>
    </source>
</evidence>
<proteinExistence type="predicted"/>
<evidence type="ECO:0008006" key="3">
    <source>
        <dbReference type="Google" id="ProtNLM"/>
    </source>
</evidence>
<reference evidence="1 2" key="1">
    <citation type="submission" date="2013-12" db="EMBL/GenBank/DDBJ databases">
        <title>Annotated genome of Streptomyces scopuliridis.</title>
        <authorList>
            <person name="Olson J.B."/>
        </authorList>
    </citation>
    <scope>NUCLEOTIDE SEQUENCE [LARGE SCALE GENOMIC DNA]</scope>
    <source>
        <strain evidence="1 2">RB72</strain>
    </source>
</reference>
<dbReference type="Proteomes" id="UP000245992">
    <property type="component" value="Unassembled WGS sequence"/>
</dbReference>
<protein>
    <recommendedName>
        <fullName evidence="3">AbiJ-NTD3 domain-containing protein</fullName>
    </recommendedName>
</protein>
<name>A0A2T7SNU3_9ACTN</name>
<accession>A0A2T7SNU3</accession>
<evidence type="ECO:0000313" key="2">
    <source>
        <dbReference type="Proteomes" id="UP000245992"/>
    </source>
</evidence>
<organism evidence="1 2">
    <name type="scientific">Streptomyces scopuliridis RB72</name>
    <dbReference type="NCBI Taxonomy" id="1440053"/>
    <lineage>
        <taxon>Bacteria</taxon>
        <taxon>Bacillati</taxon>
        <taxon>Actinomycetota</taxon>
        <taxon>Actinomycetes</taxon>
        <taxon>Kitasatosporales</taxon>
        <taxon>Streptomycetaceae</taxon>
        <taxon>Streptomyces</taxon>
    </lineage>
</organism>
<comment type="caution">
    <text evidence="1">The sequence shown here is derived from an EMBL/GenBank/DDBJ whole genome shotgun (WGS) entry which is preliminary data.</text>
</comment>
<gene>
    <name evidence="1" type="ORF">Y717_11455</name>
</gene>
<dbReference type="AlphaFoldDB" id="A0A2T7SNU3"/>
<dbReference type="EMBL" id="AZSP01000387">
    <property type="protein sequence ID" value="PVE04519.1"/>
    <property type="molecule type" value="Genomic_DNA"/>
</dbReference>
<dbReference type="STRING" id="1440053.GCA_000718095_04023"/>